<organism evidence="1 2">
    <name type="scientific">Candidatus Thiothrix singaporensis</name>
    <dbReference type="NCBI Taxonomy" id="2799669"/>
    <lineage>
        <taxon>Bacteria</taxon>
        <taxon>Pseudomonadati</taxon>
        <taxon>Pseudomonadota</taxon>
        <taxon>Gammaproteobacteria</taxon>
        <taxon>Thiotrichales</taxon>
        <taxon>Thiotrichaceae</taxon>
        <taxon>Thiothrix</taxon>
    </lineage>
</organism>
<dbReference type="KEGG" id="this:HZT40_22690"/>
<keyword evidence="2" id="KW-1185">Reference proteome</keyword>
<evidence type="ECO:0000313" key="2">
    <source>
        <dbReference type="Proteomes" id="UP000510621"/>
    </source>
</evidence>
<evidence type="ECO:0000313" key="1">
    <source>
        <dbReference type="EMBL" id="QLQ33962.1"/>
    </source>
</evidence>
<dbReference type="AlphaFoldDB" id="A0A7L6AYG9"/>
<dbReference type="Proteomes" id="UP000510621">
    <property type="component" value="Chromosome"/>
</dbReference>
<dbReference type="EMBL" id="CP059265">
    <property type="protein sequence ID" value="QLQ33962.1"/>
    <property type="molecule type" value="Genomic_DNA"/>
</dbReference>
<gene>
    <name evidence="1" type="ORF">HZT40_22690</name>
</gene>
<sequence length="48" mass="5408">MELFWFRLLALMLFPLLEINPYCQLEVLLGEVLLDVVSESVAGVVVEG</sequence>
<reference evidence="1" key="1">
    <citation type="submission" date="2020-06" db="EMBL/GenBank/DDBJ databases">
        <title>Analysis procedures for assessing recovery of high quality, complete, closed genomes from Nanopore long read metagenome sequencing.</title>
        <authorList>
            <person name="Bessarab I."/>
            <person name="Arumugam K."/>
            <person name="Haryono M."/>
            <person name="Liu X."/>
            <person name="Roy S."/>
            <person name="Zuniga-Montanez R.E."/>
            <person name="Qiu G."/>
            <person name="Drautz-Moses D.I."/>
            <person name="Law Y.Y."/>
            <person name="Wuertz S."/>
            <person name="Lauro F.M."/>
            <person name="Huson D.H."/>
            <person name="Williams R.B."/>
        </authorList>
    </citation>
    <scope>NUCLEOTIDE SEQUENCE [LARGE SCALE GENOMIC DNA]</scope>
    <source>
        <strain evidence="1">SSD2</strain>
    </source>
</reference>
<proteinExistence type="predicted"/>
<protein>
    <submittedName>
        <fullName evidence="1">Uncharacterized protein</fullName>
    </submittedName>
</protein>
<name>A0A7L6AYG9_9GAMM</name>
<accession>A0A7L6AYG9</accession>